<name>A0ABU4B6D4_9NOCA</name>
<gene>
    <name evidence="6" type="ORF">R3P96_00175</name>
</gene>
<evidence type="ECO:0000256" key="1">
    <source>
        <dbReference type="ARBA" id="ARBA00023015"/>
    </source>
</evidence>
<feature type="DNA-binding region" description="H-T-H motif" evidence="4">
    <location>
        <begin position="34"/>
        <end position="53"/>
    </location>
</feature>
<dbReference type="Pfam" id="PF00440">
    <property type="entry name" value="TetR_N"/>
    <property type="match status" value="1"/>
</dbReference>
<keyword evidence="1" id="KW-0805">Transcription regulation</keyword>
<keyword evidence="7" id="KW-1185">Reference proteome</keyword>
<proteinExistence type="predicted"/>
<dbReference type="Proteomes" id="UP001185755">
    <property type="component" value="Unassembled WGS sequence"/>
</dbReference>
<dbReference type="InterPro" id="IPR050109">
    <property type="entry name" value="HTH-type_TetR-like_transc_reg"/>
</dbReference>
<evidence type="ECO:0000313" key="6">
    <source>
        <dbReference type="EMBL" id="MDV6259747.1"/>
    </source>
</evidence>
<dbReference type="Gene3D" id="1.10.357.10">
    <property type="entry name" value="Tetracycline Repressor, domain 2"/>
    <property type="match status" value="1"/>
</dbReference>
<dbReference type="PROSITE" id="PS50977">
    <property type="entry name" value="HTH_TETR_2"/>
    <property type="match status" value="1"/>
</dbReference>
<keyword evidence="2 4" id="KW-0238">DNA-binding</keyword>
<organism evidence="6 7">
    <name type="scientific">Rhodococcoides yunnanense</name>
    <dbReference type="NCBI Taxonomy" id="278209"/>
    <lineage>
        <taxon>Bacteria</taxon>
        <taxon>Bacillati</taxon>
        <taxon>Actinomycetota</taxon>
        <taxon>Actinomycetes</taxon>
        <taxon>Mycobacteriales</taxon>
        <taxon>Nocardiaceae</taxon>
        <taxon>Rhodococcoides</taxon>
    </lineage>
</organism>
<evidence type="ECO:0000313" key="7">
    <source>
        <dbReference type="Proteomes" id="UP001185755"/>
    </source>
</evidence>
<evidence type="ECO:0000256" key="3">
    <source>
        <dbReference type="ARBA" id="ARBA00023163"/>
    </source>
</evidence>
<reference evidence="6 7" key="1">
    <citation type="submission" date="2023-10" db="EMBL/GenBank/DDBJ databases">
        <title>Development of a sustainable strategy for remediation of hydrocarbon-contaminated territories based on the waste exchange concept.</title>
        <authorList>
            <person name="Krivoruchko A."/>
        </authorList>
    </citation>
    <scope>NUCLEOTIDE SEQUENCE [LARGE SCALE GENOMIC DNA]</scope>
    <source>
        <strain evidence="6 7">IEGM 1323</strain>
    </source>
</reference>
<evidence type="ECO:0000256" key="4">
    <source>
        <dbReference type="PROSITE-ProRule" id="PRU00335"/>
    </source>
</evidence>
<evidence type="ECO:0000256" key="2">
    <source>
        <dbReference type="ARBA" id="ARBA00023125"/>
    </source>
</evidence>
<dbReference type="InterPro" id="IPR009057">
    <property type="entry name" value="Homeodomain-like_sf"/>
</dbReference>
<dbReference type="SUPFAM" id="SSF46689">
    <property type="entry name" value="Homeodomain-like"/>
    <property type="match status" value="1"/>
</dbReference>
<feature type="domain" description="HTH tetR-type" evidence="5">
    <location>
        <begin position="11"/>
        <end position="71"/>
    </location>
</feature>
<sequence>MPAPGDSSKSDERKRVVLQAALVCFARKGFYGTTTHEIARQAGISQPYLYRLFANKETLFVGVVELVSGLMNSTVAKHMGESSPSLRTPTEALDAARAAYGALIENRDVMMFLMHANCAADEPQVAAAVRSCYAAQVRVVSELLESDEDAIRQWFGAGMLDNIVLALHLSEVDEPWARTLRGK</sequence>
<dbReference type="RefSeq" id="WP_317562658.1">
    <property type="nucleotide sequence ID" value="NZ_JAWLJX010000001.1"/>
</dbReference>
<dbReference type="InterPro" id="IPR001647">
    <property type="entry name" value="HTH_TetR"/>
</dbReference>
<dbReference type="PRINTS" id="PR00455">
    <property type="entry name" value="HTHTETR"/>
</dbReference>
<accession>A0ABU4B6D4</accession>
<dbReference type="PANTHER" id="PTHR30055:SF234">
    <property type="entry name" value="HTH-TYPE TRANSCRIPTIONAL REGULATOR BETI"/>
    <property type="match status" value="1"/>
</dbReference>
<protein>
    <submittedName>
        <fullName evidence="6">TetR/AcrR family transcriptional regulator</fullName>
    </submittedName>
</protein>
<dbReference type="EMBL" id="JAWLJX010000001">
    <property type="protein sequence ID" value="MDV6259747.1"/>
    <property type="molecule type" value="Genomic_DNA"/>
</dbReference>
<evidence type="ECO:0000259" key="5">
    <source>
        <dbReference type="PROSITE" id="PS50977"/>
    </source>
</evidence>
<dbReference type="PANTHER" id="PTHR30055">
    <property type="entry name" value="HTH-TYPE TRANSCRIPTIONAL REGULATOR RUTR"/>
    <property type="match status" value="1"/>
</dbReference>
<comment type="caution">
    <text evidence="6">The sequence shown here is derived from an EMBL/GenBank/DDBJ whole genome shotgun (WGS) entry which is preliminary data.</text>
</comment>
<keyword evidence="3" id="KW-0804">Transcription</keyword>